<evidence type="ECO:0000313" key="1">
    <source>
        <dbReference type="EMBL" id="KAF2462086.1"/>
    </source>
</evidence>
<dbReference type="EMBL" id="MU001670">
    <property type="protein sequence ID" value="KAF2462086.1"/>
    <property type="molecule type" value="Genomic_DNA"/>
</dbReference>
<dbReference type="AlphaFoldDB" id="A0A6A6PDN8"/>
<proteinExistence type="predicted"/>
<name>A0A6A6PDN8_9PEZI</name>
<gene>
    <name evidence="1" type="ORF">BDY21DRAFT_330434</name>
</gene>
<protein>
    <submittedName>
        <fullName evidence="1">Uncharacterized protein</fullName>
    </submittedName>
</protein>
<evidence type="ECO:0000313" key="2">
    <source>
        <dbReference type="Proteomes" id="UP000799766"/>
    </source>
</evidence>
<accession>A0A6A6PDN8</accession>
<dbReference type="Proteomes" id="UP000799766">
    <property type="component" value="Unassembled WGS sequence"/>
</dbReference>
<reference evidence="1" key="1">
    <citation type="journal article" date="2020" name="Stud. Mycol.">
        <title>101 Dothideomycetes genomes: a test case for predicting lifestyles and emergence of pathogens.</title>
        <authorList>
            <person name="Haridas S."/>
            <person name="Albert R."/>
            <person name="Binder M."/>
            <person name="Bloem J."/>
            <person name="Labutti K."/>
            <person name="Salamov A."/>
            <person name="Andreopoulos B."/>
            <person name="Baker S."/>
            <person name="Barry K."/>
            <person name="Bills G."/>
            <person name="Bluhm B."/>
            <person name="Cannon C."/>
            <person name="Castanera R."/>
            <person name="Culley D."/>
            <person name="Daum C."/>
            <person name="Ezra D."/>
            <person name="Gonzalez J."/>
            <person name="Henrissat B."/>
            <person name="Kuo A."/>
            <person name="Liang C."/>
            <person name="Lipzen A."/>
            <person name="Lutzoni F."/>
            <person name="Magnuson J."/>
            <person name="Mondo S."/>
            <person name="Nolan M."/>
            <person name="Ohm R."/>
            <person name="Pangilinan J."/>
            <person name="Park H.-J."/>
            <person name="Ramirez L."/>
            <person name="Alfaro M."/>
            <person name="Sun H."/>
            <person name="Tritt A."/>
            <person name="Yoshinaga Y."/>
            <person name="Zwiers L.-H."/>
            <person name="Turgeon B."/>
            <person name="Goodwin S."/>
            <person name="Spatafora J."/>
            <person name="Crous P."/>
            <person name="Grigoriev I."/>
        </authorList>
    </citation>
    <scope>NUCLEOTIDE SEQUENCE</scope>
    <source>
        <strain evidence="1">ATCC 16933</strain>
    </source>
</reference>
<sequence>MGWAPGLLCTLVGASERMVVVVVGAGDGNSGPAWSGPGNGVAGALTYWYCGPVGAGDEAAERLKRALSSASASPSRRVWLSGQLSIEAGLSSSEKSLNSTGEGLLLLAKLSSSITSGLLSMEVSGNSSRSPNMGSGALEEGISGPFSSCMVANTAMCCQMCSRNQPQSSTLRRCGYTVEKL</sequence>
<keyword evidence="2" id="KW-1185">Reference proteome</keyword>
<organism evidence="1 2">
    <name type="scientific">Lineolata rhizophorae</name>
    <dbReference type="NCBI Taxonomy" id="578093"/>
    <lineage>
        <taxon>Eukaryota</taxon>
        <taxon>Fungi</taxon>
        <taxon>Dikarya</taxon>
        <taxon>Ascomycota</taxon>
        <taxon>Pezizomycotina</taxon>
        <taxon>Dothideomycetes</taxon>
        <taxon>Dothideomycetes incertae sedis</taxon>
        <taxon>Lineolatales</taxon>
        <taxon>Lineolataceae</taxon>
        <taxon>Lineolata</taxon>
    </lineage>
</organism>